<accession>A0A4S2G372</accession>
<dbReference type="GO" id="GO:0016746">
    <property type="term" value="F:acyltransferase activity"/>
    <property type="evidence" value="ECO:0007669"/>
    <property type="project" value="UniProtKB-KW"/>
</dbReference>
<keyword evidence="1 4" id="KW-0808">Transferase</keyword>
<comment type="caution">
    <text evidence="4">The sequence shown here is derived from an EMBL/GenBank/DDBJ whole genome shotgun (WGS) entry which is preliminary data.</text>
</comment>
<dbReference type="InterPro" id="IPR011004">
    <property type="entry name" value="Trimer_LpxA-like_sf"/>
</dbReference>
<dbReference type="EMBL" id="SRYD01000004">
    <property type="protein sequence ID" value="TGY76232.1"/>
    <property type="molecule type" value="Genomic_DNA"/>
</dbReference>
<dbReference type="SUPFAM" id="SSF51161">
    <property type="entry name" value="Trimeric LpxA-like enzymes"/>
    <property type="match status" value="1"/>
</dbReference>
<sequence length="196" mass="21616">MITYIRHLPHRFKKMYKKYLFMKYAECGENLSIGQGANISIEKESSIKIGNNCDILGMLIAKCSSKITIGNYTTIRGNSVIGSAEGITIGNHVIISNNVHIYDNNNHPTPPHERIRLCESGFYSDLWHWKHSESAAINIEDNVWIGERATILKGVSIGHGSIIACDSVVTKAIPPNSIAAGNPAKVVKKIDSEIKN</sequence>
<name>A0A4S2G372_9BACT</name>
<dbReference type="InterPro" id="IPR001451">
    <property type="entry name" value="Hexapep"/>
</dbReference>
<evidence type="ECO:0000256" key="3">
    <source>
        <dbReference type="ARBA" id="ARBA00023315"/>
    </source>
</evidence>
<dbReference type="InterPro" id="IPR051159">
    <property type="entry name" value="Hexapeptide_acetyltransf"/>
</dbReference>
<dbReference type="CDD" id="cd04647">
    <property type="entry name" value="LbH_MAT_like"/>
    <property type="match status" value="1"/>
</dbReference>
<reference evidence="4 5" key="1">
    <citation type="submission" date="2019-04" db="EMBL/GenBank/DDBJ databases">
        <title>Microbes associate with the intestines of laboratory mice.</title>
        <authorList>
            <person name="Navarre W."/>
            <person name="Wong E."/>
            <person name="Huang K."/>
            <person name="Tropini C."/>
            <person name="Ng K."/>
            <person name="Yu B."/>
        </authorList>
    </citation>
    <scope>NUCLEOTIDE SEQUENCE [LARGE SCALE GENOMIC DNA]</scope>
    <source>
        <strain evidence="4 5">NM06_A21</strain>
    </source>
</reference>
<keyword evidence="3 4" id="KW-0012">Acyltransferase</keyword>
<evidence type="ECO:0000313" key="5">
    <source>
        <dbReference type="Proteomes" id="UP000306630"/>
    </source>
</evidence>
<dbReference type="Pfam" id="PF14602">
    <property type="entry name" value="Hexapep_2"/>
    <property type="match status" value="1"/>
</dbReference>
<dbReference type="PROSITE" id="PS00101">
    <property type="entry name" value="HEXAPEP_TRANSFERASES"/>
    <property type="match status" value="1"/>
</dbReference>
<keyword evidence="2" id="KW-0677">Repeat</keyword>
<evidence type="ECO:0000256" key="1">
    <source>
        <dbReference type="ARBA" id="ARBA00022679"/>
    </source>
</evidence>
<dbReference type="Gene3D" id="2.160.10.10">
    <property type="entry name" value="Hexapeptide repeat proteins"/>
    <property type="match status" value="1"/>
</dbReference>
<dbReference type="InterPro" id="IPR018357">
    <property type="entry name" value="Hexapep_transf_CS"/>
</dbReference>
<protein>
    <submittedName>
        <fullName evidence="4">Acyltransferase</fullName>
    </submittedName>
</protein>
<evidence type="ECO:0000256" key="2">
    <source>
        <dbReference type="ARBA" id="ARBA00022737"/>
    </source>
</evidence>
<evidence type="ECO:0000313" key="4">
    <source>
        <dbReference type="EMBL" id="TGY76232.1"/>
    </source>
</evidence>
<dbReference type="PANTHER" id="PTHR23416">
    <property type="entry name" value="SIALIC ACID SYNTHASE-RELATED"/>
    <property type="match status" value="1"/>
</dbReference>
<dbReference type="Pfam" id="PF00132">
    <property type="entry name" value="Hexapep"/>
    <property type="match status" value="1"/>
</dbReference>
<dbReference type="AlphaFoldDB" id="A0A4S2G372"/>
<gene>
    <name evidence="4" type="ORF">E5333_01485</name>
</gene>
<organism evidence="4 5">
    <name type="scientific">Muribaculum intestinale</name>
    <dbReference type="NCBI Taxonomy" id="1796646"/>
    <lineage>
        <taxon>Bacteria</taxon>
        <taxon>Pseudomonadati</taxon>
        <taxon>Bacteroidota</taxon>
        <taxon>Bacteroidia</taxon>
        <taxon>Bacteroidales</taxon>
        <taxon>Muribaculaceae</taxon>
        <taxon>Muribaculum</taxon>
    </lineage>
</organism>
<proteinExistence type="predicted"/>
<dbReference type="Proteomes" id="UP000306630">
    <property type="component" value="Unassembled WGS sequence"/>
</dbReference>